<dbReference type="Pfam" id="PF01420">
    <property type="entry name" value="Methylase_S"/>
    <property type="match status" value="1"/>
</dbReference>
<keyword evidence="6" id="KW-0540">Nuclease</keyword>
<comment type="similarity">
    <text evidence="1">Belongs to the type-I restriction system S methylase family.</text>
</comment>
<dbReference type="PANTHER" id="PTHR43140">
    <property type="entry name" value="TYPE-1 RESTRICTION ENZYME ECOKI SPECIFICITY PROTEIN"/>
    <property type="match status" value="1"/>
</dbReference>
<dbReference type="EC" id="3.1.21.-" evidence="6"/>
<accession>A0ABW2AX74</accession>
<dbReference type="GO" id="GO:0004519">
    <property type="term" value="F:endonuclease activity"/>
    <property type="evidence" value="ECO:0007669"/>
    <property type="project" value="UniProtKB-KW"/>
</dbReference>
<comment type="caution">
    <text evidence="6">The sequence shown here is derived from an EMBL/GenBank/DDBJ whole genome shotgun (WGS) entry which is preliminary data.</text>
</comment>
<dbReference type="SUPFAM" id="SSF116734">
    <property type="entry name" value="DNA methylase specificity domain"/>
    <property type="match status" value="2"/>
</dbReference>
<sequence length="420" mass="46021">MIAVQSTWRTAKLADVTLPVKKADPAIVGPPSFRYVDIGVVDGTSHRIEAPVVVEASAAPGRARQHIKAGDTVFSTVRPYLEKIAYISEALNGQVASTGFCVLRPGPEVEPRFLFHFMTSDVLLKQVLPLQRGVSYPAVRDKDVKNSVVPIPPLSEQRRIVEILEDHLSRLDAAANYLSDARRRSDTFGTHYVDSQLRQVKSQRRAVGDLLSEPMRNGHSARAVADGKPGIRTLTLTAVTKGEFSTENTKITSADPARVASLWLQPDDVLVERSNTPELVGTTRLYDGPPNWAIYPDLVIRLRAGGDVLPDYLAIALNSSVVQRSLRSRAKGLAGSMPKIDQGTIADQLIPLPDLPIQREIADRIATMSSNLVRTVQMLERQTARSVQLRRSVLAAAFSGKLTGRRTDDEVVEELAEAMN</sequence>
<keyword evidence="6" id="KW-0255">Endonuclease</keyword>
<organism evidence="6 7">
    <name type="scientific">Branchiibius cervicis</name>
    <dbReference type="NCBI Taxonomy" id="908252"/>
    <lineage>
        <taxon>Bacteria</taxon>
        <taxon>Bacillati</taxon>
        <taxon>Actinomycetota</taxon>
        <taxon>Actinomycetes</taxon>
        <taxon>Micrococcales</taxon>
        <taxon>Dermacoccaceae</taxon>
        <taxon>Branchiibius</taxon>
    </lineage>
</organism>
<dbReference type="EMBL" id="JBHSWJ010000002">
    <property type="protein sequence ID" value="MFC6715101.1"/>
    <property type="molecule type" value="Genomic_DNA"/>
</dbReference>
<evidence type="ECO:0000313" key="7">
    <source>
        <dbReference type="Proteomes" id="UP001596356"/>
    </source>
</evidence>
<keyword evidence="3" id="KW-0238">DNA-binding</keyword>
<evidence type="ECO:0000256" key="2">
    <source>
        <dbReference type="ARBA" id="ARBA00022747"/>
    </source>
</evidence>
<gene>
    <name evidence="6" type="ORF">ACFQBT_15320</name>
</gene>
<evidence type="ECO:0000313" key="6">
    <source>
        <dbReference type="EMBL" id="MFC6715101.1"/>
    </source>
</evidence>
<keyword evidence="7" id="KW-1185">Reference proteome</keyword>
<reference evidence="7" key="1">
    <citation type="journal article" date="2019" name="Int. J. Syst. Evol. Microbiol.">
        <title>The Global Catalogue of Microorganisms (GCM) 10K type strain sequencing project: providing services to taxonomists for standard genome sequencing and annotation.</title>
        <authorList>
            <consortium name="The Broad Institute Genomics Platform"/>
            <consortium name="The Broad Institute Genome Sequencing Center for Infectious Disease"/>
            <person name="Wu L."/>
            <person name="Ma J."/>
        </authorList>
    </citation>
    <scope>NUCLEOTIDE SEQUENCE [LARGE SCALE GENOMIC DNA]</scope>
    <source>
        <strain evidence="7">NBRC 106593</strain>
    </source>
</reference>
<dbReference type="PANTHER" id="PTHR43140:SF1">
    <property type="entry name" value="TYPE I RESTRICTION ENZYME ECOKI SPECIFICITY SUBUNIT"/>
    <property type="match status" value="1"/>
</dbReference>
<dbReference type="CDD" id="cd17261">
    <property type="entry name" value="RMtype1_S_EcoKI-TRD2-CR2_like"/>
    <property type="match status" value="1"/>
</dbReference>
<evidence type="ECO:0000256" key="1">
    <source>
        <dbReference type="ARBA" id="ARBA00010923"/>
    </source>
</evidence>
<proteinExistence type="inferred from homology"/>
<name>A0ABW2AX74_9MICO</name>
<evidence type="ECO:0000259" key="5">
    <source>
        <dbReference type="Pfam" id="PF01420"/>
    </source>
</evidence>
<dbReference type="GO" id="GO:0016787">
    <property type="term" value="F:hydrolase activity"/>
    <property type="evidence" value="ECO:0007669"/>
    <property type="project" value="UniProtKB-KW"/>
</dbReference>
<keyword evidence="6" id="KW-0378">Hydrolase</keyword>
<dbReference type="Gene3D" id="3.90.220.20">
    <property type="entry name" value="DNA methylase specificity domains"/>
    <property type="match status" value="2"/>
</dbReference>
<protein>
    <submittedName>
        <fullName evidence="6">Restriction endonuclease subunit S</fullName>
        <ecNumber evidence="6">3.1.21.-</ecNumber>
    </submittedName>
</protein>
<evidence type="ECO:0000256" key="3">
    <source>
        <dbReference type="ARBA" id="ARBA00023125"/>
    </source>
</evidence>
<comment type="subunit">
    <text evidence="4">The methyltransferase is composed of M and S polypeptides.</text>
</comment>
<feature type="domain" description="Type I restriction modification DNA specificity" evidence="5">
    <location>
        <begin position="67"/>
        <end position="169"/>
    </location>
</feature>
<dbReference type="InterPro" id="IPR000055">
    <property type="entry name" value="Restrct_endonuc_typeI_TRD"/>
</dbReference>
<dbReference type="InterPro" id="IPR044946">
    <property type="entry name" value="Restrct_endonuc_typeI_TRD_sf"/>
</dbReference>
<evidence type="ECO:0000256" key="4">
    <source>
        <dbReference type="ARBA" id="ARBA00038652"/>
    </source>
</evidence>
<keyword evidence="2" id="KW-0680">Restriction system</keyword>
<dbReference type="RefSeq" id="WP_377823956.1">
    <property type="nucleotide sequence ID" value="NZ_JBHSWJ010000002.1"/>
</dbReference>
<dbReference type="InterPro" id="IPR051212">
    <property type="entry name" value="Type-I_RE_S_subunit"/>
</dbReference>
<dbReference type="Proteomes" id="UP001596356">
    <property type="component" value="Unassembled WGS sequence"/>
</dbReference>